<accession>A0A8H6MZ41</accession>
<evidence type="ECO:0000313" key="2">
    <source>
        <dbReference type="EMBL" id="KAF6813541.1"/>
    </source>
</evidence>
<evidence type="ECO:0000256" key="1">
    <source>
        <dbReference type="SAM" id="MobiDB-lite"/>
    </source>
</evidence>
<dbReference type="Proteomes" id="UP000652219">
    <property type="component" value="Unassembled WGS sequence"/>
</dbReference>
<reference evidence="2 3" key="1">
    <citation type="journal article" date="2020" name="Phytopathology">
        <title>Genome Sequence Resources of Colletotrichum truncatum, C. plurivorum, C. musicola, and C. sojae: Four Species Pathogenic to Soybean (Glycine max).</title>
        <authorList>
            <person name="Rogerio F."/>
            <person name="Boufleur T.R."/>
            <person name="Ciampi-Guillardi M."/>
            <person name="Sukno S.A."/>
            <person name="Thon M.R."/>
            <person name="Massola Junior N.S."/>
            <person name="Baroncelli R."/>
        </authorList>
    </citation>
    <scope>NUCLEOTIDE SEQUENCE [LARGE SCALE GENOMIC DNA]</scope>
    <source>
        <strain evidence="2 3">LFN0009</strain>
    </source>
</reference>
<comment type="caution">
    <text evidence="2">The sequence shown here is derived from an EMBL/GenBank/DDBJ whole genome shotgun (WGS) entry which is preliminary data.</text>
</comment>
<feature type="region of interest" description="Disordered" evidence="1">
    <location>
        <begin position="1"/>
        <end position="43"/>
    </location>
</feature>
<protein>
    <submittedName>
        <fullName evidence="2">Uncharacterized protein</fullName>
    </submittedName>
</protein>
<sequence>MHRAMLLEPQKNHDPIILGRNGRPCGAELEPSSTSTASSGNTAREALTIRSISTIVSSLFDAAAVISCNASRDVTNQDEKETNTLNSVAVIPGDDSAVIRWPFRTFYWAMRRQPAKAAAQELAKLRSDRTWKRHVPPDYPIQASKATLASCLCLRSEAPREETVTWNLRAVGRSRRSFTGLPGLDRASQTLSPSL</sequence>
<proteinExistence type="predicted"/>
<name>A0A8H6MZ41_9PEZI</name>
<dbReference type="EMBL" id="WIGN01000052">
    <property type="protein sequence ID" value="KAF6813541.1"/>
    <property type="molecule type" value="Genomic_DNA"/>
</dbReference>
<keyword evidence="3" id="KW-1185">Reference proteome</keyword>
<dbReference type="AlphaFoldDB" id="A0A8H6MZ41"/>
<organism evidence="2 3">
    <name type="scientific">Colletotrichum sojae</name>
    <dbReference type="NCBI Taxonomy" id="2175907"/>
    <lineage>
        <taxon>Eukaryota</taxon>
        <taxon>Fungi</taxon>
        <taxon>Dikarya</taxon>
        <taxon>Ascomycota</taxon>
        <taxon>Pezizomycotina</taxon>
        <taxon>Sordariomycetes</taxon>
        <taxon>Hypocreomycetidae</taxon>
        <taxon>Glomerellales</taxon>
        <taxon>Glomerellaceae</taxon>
        <taxon>Colletotrichum</taxon>
        <taxon>Colletotrichum orchidearum species complex</taxon>
    </lineage>
</organism>
<evidence type="ECO:0000313" key="3">
    <source>
        <dbReference type="Proteomes" id="UP000652219"/>
    </source>
</evidence>
<gene>
    <name evidence="2" type="ORF">CSOJ01_04563</name>
</gene>